<gene>
    <name evidence="2" type="ORF">L9W73_15220</name>
</gene>
<reference evidence="2" key="1">
    <citation type="submission" date="2022-02" db="EMBL/GenBank/DDBJ databases">
        <title>Emergence and expansion in Europe of a Vibrio aestuarianus clonal complex pathogenic for oysters.</title>
        <authorList>
            <person name="Mesnil A."/>
            <person name="Travers M.-A."/>
        </authorList>
    </citation>
    <scope>NUCLEOTIDE SEQUENCE</scope>
    <source>
        <strain evidence="2">151-ITT-15-cp-1</strain>
    </source>
</reference>
<feature type="transmembrane region" description="Helical" evidence="1">
    <location>
        <begin position="29"/>
        <end position="48"/>
    </location>
</feature>
<keyword evidence="1" id="KW-1133">Transmembrane helix</keyword>
<evidence type="ECO:0000313" key="2">
    <source>
        <dbReference type="EMBL" id="MDE1358643.1"/>
    </source>
</evidence>
<sequence>MIFHAVSTAVAFLVVGIIISPNTPRWLDWVAYSYLLVMLLVGVLAINAERISKYLEKKLDENARNKDL</sequence>
<comment type="caution">
    <text evidence="2">The sequence shown here is derived from an EMBL/GenBank/DDBJ whole genome shotgun (WGS) entry which is preliminary data.</text>
</comment>
<protein>
    <submittedName>
        <fullName evidence="2">Uncharacterized protein</fullName>
    </submittedName>
</protein>
<proteinExistence type="predicted"/>
<name>A0A9X4FIY2_9VIBR</name>
<dbReference type="Proteomes" id="UP001140973">
    <property type="component" value="Unassembled WGS sequence"/>
</dbReference>
<keyword evidence="1" id="KW-0812">Transmembrane</keyword>
<evidence type="ECO:0000313" key="3">
    <source>
        <dbReference type="Proteomes" id="UP001140973"/>
    </source>
</evidence>
<dbReference type="RefSeq" id="WP_274674181.1">
    <property type="nucleotide sequence ID" value="NZ_JAKNAO010000001.1"/>
</dbReference>
<keyword evidence="1" id="KW-0472">Membrane</keyword>
<dbReference type="EMBL" id="JAKNAP010000076">
    <property type="protein sequence ID" value="MDE1358643.1"/>
    <property type="molecule type" value="Genomic_DNA"/>
</dbReference>
<evidence type="ECO:0000256" key="1">
    <source>
        <dbReference type="SAM" id="Phobius"/>
    </source>
</evidence>
<dbReference type="AlphaFoldDB" id="A0A9X4FIY2"/>
<accession>A0A9X4FIY2</accession>
<organism evidence="2 3">
    <name type="scientific">Vibrio aestuarianus</name>
    <dbReference type="NCBI Taxonomy" id="28171"/>
    <lineage>
        <taxon>Bacteria</taxon>
        <taxon>Pseudomonadati</taxon>
        <taxon>Pseudomonadota</taxon>
        <taxon>Gammaproteobacteria</taxon>
        <taxon>Vibrionales</taxon>
        <taxon>Vibrionaceae</taxon>
        <taxon>Vibrio</taxon>
    </lineage>
</organism>